<dbReference type="EMBL" id="MFDE01000019">
    <property type="protein sequence ID" value="OGE38488.1"/>
    <property type="molecule type" value="Genomic_DNA"/>
</dbReference>
<dbReference type="Proteomes" id="UP000176527">
    <property type="component" value="Unassembled WGS sequence"/>
</dbReference>
<gene>
    <name evidence="1" type="ORF">A3F00_05415</name>
</gene>
<proteinExistence type="predicted"/>
<comment type="caution">
    <text evidence="1">The sequence shown here is derived from an EMBL/GenBank/DDBJ whole genome shotgun (WGS) entry which is preliminary data.</text>
</comment>
<dbReference type="PROSITE" id="PS00409">
    <property type="entry name" value="PROKAR_NTER_METHYL"/>
    <property type="match status" value="1"/>
</dbReference>
<name>A0A1F5KC78_9BACT</name>
<dbReference type="AlphaFoldDB" id="A0A1F5KC78"/>
<reference evidence="1 2" key="1">
    <citation type="journal article" date="2016" name="Nat. Commun.">
        <title>Thousands of microbial genomes shed light on interconnected biogeochemical processes in an aquifer system.</title>
        <authorList>
            <person name="Anantharaman K."/>
            <person name="Brown C.T."/>
            <person name="Hug L.A."/>
            <person name="Sharon I."/>
            <person name="Castelle C.J."/>
            <person name="Probst A.J."/>
            <person name="Thomas B.C."/>
            <person name="Singh A."/>
            <person name="Wilkins M.J."/>
            <person name="Karaoz U."/>
            <person name="Brodie E.L."/>
            <person name="Williams K.H."/>
            <person name="Hubbard S.S."/>
            <person name="Banfield J.F."/>
        </authorList>
    </citation>
    <scope>NUCLEOTIDE SEQUENCE [LARGE SCALE GENOMIC DNA]</scope>
</reference>
<organism evidence="1 2">
    <name type="scientific">Candidatus Daviesbacteria bacterium RIFCSPHIGHO2_12_FULL_37_11</name>
    <dbReference type="NCBI Taxonomy" id="1797777"/>
    <lineage>
        <taxon>Bacteria</taxon>
        <taxon>Candidatus Daviesiibacteriota</taxon>
    </lineage>
</organism>
<dbReference type="InterPro" id="IPR012902">
    <property type="entry name" value="N_methyl_site"/>
</dbReference>
<protein>
    <submittedName>
        <fullName evidence="1">Uncharacterized protein</fullName>
    </submittedName>
</protein>
<accession>A0A1F5KC78</accession>
<evidence type="ECO:0000313" key="2">
    <source>
        <dbReference type="Proteomes" id="UP000176527"/>
    </source>
</evidence>
<sequence>MKGFSLLEVILAVALFLTLTTGSLTLIVHSYNSNRLGGEFSVASQFASEGIEAVKSIKNQAYANLVNSSGTGIDRAGSIWVFGGANDTFTHNSGDNFVRTIKVESVNRDGTPPDGNIVATGGTLDPDTKKITSTVTWNFNSARSESLNFVAYLSDWRKPIATGIEFIGSATSTGNNTTSGSFTLPSGWQSGDTAVFWWYTRTNTKTIILPATLTQKQQVNASGFGRIYVGYRVLQSGDSTFAWTSSSATNSTVIWGTSVFRGVDTTGDPFEAQSGAPGTFTNNSSPDPPAVITVTSNAVVLPVFGKNNDYSGITVPAGYTSAGSDSSAAGGDASAGVAYFKKATAGSEDPGAWSAAGASGDDGYVWTGVLKPI</sequence>
<evidence type="ECO:0000313" key="1">
    <source>
        <dbReference type="EMBL" id="OGE38488.1"/>
    </source>
</evidence>